<reference evidence="1" key="1">
    <citation type="submission" date="2022-06" db="EMBL/GenBank/DDBJ databases">
        <title>Diverse halophilic archaea isolated from saline environments.</title>
        <authorList>
            <person name="Cui H.-L."/>
        </authorList>
    </citation>
    <scope>NUCLEOTIDE SEQUENCE</scope>
    <source>
        <strain evidence="1">WLHS1</strain>
    </source>
</reference>
<dbReference type="KEGG" id="sawl:NGM29_04995"/>
<dbReference type="AlphaFoldDB" id="A0A9E7NCW9"/>
<organism evidence="1 2">
    <name type="scientific">Natronosalvus rutilus</name>
    <dbReference type="NCBI Taxonomy" id="2953753"/>
    <lineage>
        <taxon>Archaea</taxon>
        <taxon>Methanobacteriati</taxon>
        <taxon>Methanobacteriota</taxon>
        <taxon>Stenosarchaea group</taxon>
        <taxon>Halobacteria</taxon>
        <taxon>Halobacteriales</taxon>
        <taxon>Natrialbaceae</taxon>
        <taxon>Natronosalvus</taxon>
    </lineage>
</organism>
<gene>
    <name evidence="1" type="ORF">NGM29_04995</name>
</gene>
<name>A0A9E7NCW9_9EURY</name>
<dbReference type="Proteomes" id="UP001056855">
    <property type="component" value="Chromosome"/>
</dbReference>
<proteinExistence type="predicted"/>
<dbReference type="RefSeq" id="WP_254159337.1">
    <property type="nucleotide sequence ID" value="NZ_CP100355.1"/>
</dbReference>
<accession>A0A9E7NCW9</accession>
<protein>
    <submittedName>
        <fullName evidence="1">Uncharacterized protein</fullName>
    </submittedName>
</protein>
<evidence type="ECO:0000313" key="1">
    <source>
        <dbReference type="EMBL" id="UTF54634.1"/>
    </source>
</evidence>
<keyword evidence="2" id="KW-1185">Reference proteome</keyword>
<dbReference type="GeneID" id="73289379"/>
<evidence type="ECO:0000313" key="2">
    <source>
        <dbReference type="Proteomes" id="UP001056855"/>
    </source>
</evidence>
<dbReference type="EMBL" id="CP100355">
    <property type="protein sequence ID" value="UTF54634.1"/>
    <property type="molecule type" value="Genomic_DNA"/>
</dbReference>
<sequence length="89" mass="10166">MLNLYCVPAVVEARDALTYQVEAYPYIPEAGFIWRSGPLNVEPRLCSNPFHLTMSGVQFESLAEFENLLPIKGDTVYWDSSRGLFYPLF</sequence>